<dbReference type="EMBL" id="CADCVD010000030">
    <property type="protein sequence ID" value="CAA9433825.1"/>
    <property type="molecule type" value="Genomic_DNA"/>
</dbReference>
<accession>A0A6J4Q4F4</accession>
<reference evidence="1" key="1">
    <citation type="submission" date="2020-02" db="EMBL/GenBank/DDBJ databases">
        <authorList>
            <person name="Meier V. D."/>
        </authorList>
    </citation>
    <scope>NUCLEOTIDE SEQUENCE</scope>
    <source>
        <strain evidence="1">AVDCRST_MAG37</strain>
    </source>
</reference>
<sequence length="97" mass="10313">MGEGSTRFLTGAVLGATTGFAAGFFAATPAARSAGKVTVGGLGEAARFVGRTAIRTVDGLGLVLESVYTRVRGPEKYLEHEIEELREQIIRLEQRMA</sequence>
<name>A0A6J4Q4F4_9ACTN</name>
<organism evidence="1">
    <name type="scientific">uncultured Rubrobacteraceae bacterium</name>
    <dbReference type="NCBI Taxonomy" id="349277"/>
    <lineage>
        <taxon>Bacteria</taxon>
        <taxon>Bacillati</taxon>
        <taxon>Actinomycetota</taxon>
        <taxon>Rubrobacteria</taxon>
        <taxon>Rubrobacterales</taxon>
        <taxon>Rubrobacteraceae</taxon>
        <taxon>environmental samples</taxon>
    </lineage>
</organism>
<evidence type="ECO:0000313" key="1">
    <source>
        <dbReference type="EMBL" id="CAA9433825.1"/>
    </source>
</evidence>
<dbReference type="AlphaFoldDB" id="A0A6J4Q4F4"/>
<protein>
    <submittedName>
        <fullName evidence="1">Uncharacterized protein</fullName>
    </submittedName>
</protein>
<proteinExistence type="predicted"/>
<gene>
    <name evidence="1" type="ORF">AVDCRST_MAG37-799</name>
</gene>